<dbReference type="Gene3D" id="2.70.98.10">
    <property type="match status" value="1"/>
</dbReference>
<organism evidence="1 2">
    <name type="scientific">Shewanella corallii</name>
    <dbReference type="NCBI Taxonomy" id="560080"/>
    <lineage>
        <taxon>Bacteria</taxon>
        <taxon>Pseudomonadati</taxon>
        <taxon>Pseudomonadota</taxon>
        <taxon>Gammaproteobacteria</taxon>
        <taxon>Alteromonadales</taxon>
        <taxon>Shewanellaceae</taxon>
        <taxon>Shewanella</taxon>
    </lineage>
</organism>
<keyword evidence="2" id="KW-1185">Reference proteome</keyword>
<dbReference type="CDD" id="cd09021">
    <property type="entry name" value="Aldose_epim_Ec_YphB"/>
    <property type="match status" value="1"/>
</dbReference>
<protein>
    <submittedName>
        <fullName evidence="1">Aldose 1-epimerase</fullName>
    </submittedName>
</protein>
<evidence type="ECO:0000313" key="2">
    <source>
        <dbReference type="Proteomes" id="UP001202831"/>
    </source>
</evidence>
<name>A0ABT0N6C1_9GAMM</name>
<dbReference type="Pfam" id="PF01263">
    <property type="entry name" value="Aldose_epim"/>
    <property type="match status" value="1"/>
</dbReference>
<proteinExistence type="predicted"/>
<dbReference type="InterPro" id="IPR011013">
    <property type="entry name" value="Gal_mutarotase_sf_dom"/>
</dbReference>
<reference evidence="1 2" key="1">
    <citation type="submission" date="2022-01" db="EMBL/GenBank/DDBJ databases">
        <title>Whole genome-based taxonomy of the Shewanellaceae.</title>
        <authorList>
            <person name="Martin-Rodriguez A.J."/>
        </authorList>
    </citation>
    <scope>NUCLEOTIDE SEQUENCE [LARGE SCALE GENOMIC DNA]</scope>
    <source>
        <strain evidence="1 2">DSM 21332</strain>
    </source>
</reference>
<comment type="caution">
    <text evidence="1">The sequence shown here is derived from an EMBL/GenBank/DDBJ whole genome shotgun (WGS) entry which is preliminary data.</text>
</comment>
<dbReference type="SUPFAM" id="SSF74650">
    <property type="entry name" value="Galactose mutarotase-like"/>
    <property type="match status" value="1"/>
</dbReference>
<accession>A0ABT0N6C1</accession>
<dbReference type="RefSeq" id="WP_248935323.1">
    <property type="nucleotide sequence ID" value="NZ_JAKIKT010000002.1"/>
</dbReference>
<gene>
    <name evidence="1" type="ORF">L2725_07905</name>
</gene>
<sequence>MDELAYLSNDFLRLTVSPALGGSITRLDAFVDGKWQSFLRPWDKTNHVLSTASFPMVPFCNRINQGVFNWQGRLIELAANHPPEPHAIHGFGWQQKWLVEHESRNQLIISHYEDGRRWPFNYFCCQRFSLSRRSIRVEMTICNYGKQYMPAGLGFHPYFPLTQDTRLIAPCKGKWLTDNDMMLSVRQPAPEELMSAPGLKLAGTGLDNMFTGFGGHCRIIWPGAGLSLAMRTSETCDFLQLYVPDDQDFFCVEPQSIAVDGFNRYQSGMSDAGVTVLAPGKSLSIWMELFPGTLAG</sequence>
<dbReference type="EMBL" id="JAKIKT010000002">
    <property type="protein sequence ID" value="MCL2913715.1"/>
    <property type="molecule type" value="Genomic_DNA"/>
</dbReference>
<dbReference type="Proteomes" id="UP001202831">
    <property type="component" value="Unassembled WGS sequence"/>
</dbReference>
<dbReference type="InterPro" id="IPR008183">
    <property type="entry name" value="Aldose_1/G6P_1-epimerase"/>
</dbReference>
<dbReference type="InterPro" id="IPR014718">
    <property type="entry name" value="GH-type_carb-bd"/>
</dbReference>
<evidence type="ECO:0000313" key="1">
    <source>
        <dbReference type="EMBL" id="MCL2913715.1"/>
    </source>
</evidence>